<comment type="caution">
    <text evidence="1">The sequence shown here is derived from an EMBL/GenBank/DDBJ whole genome shotgun (WGS) entry which is preliminary data.</text>
</comment>
<dbReference type="InterPro" id="IPR011250">
    <property type="entry name" value="OMP/PagP_B-barrel"/>
</dbReference>
<protein>
    <submittedName>
        <fullName evidence="1">Uncharacterized protein</fullName>
    </submittedName>
</protein>
<dbReference type="EMBL" id="PFIC01000023">
    <property type="protein sequence ID" value="PIX17894.1"/>
    <property type="molecule type" value="Genomic_DNA"/>
</dbReference>
<reference evidence="2" key="1">
    <citation type="submission" date="2017-09" db="EMBL/GenBank/DDBJ databases">
        <title>Depth-based differentiation of microbial function through sediment-hosted aquifers and enrichment of novel symbionts in the deep terrestrial subsurface.</title>
        <authorList>
            <person name="Probst A.J."/>
            <person name="Ladd B."/>
            <person name="Jarett J.K."/>
            <person name="Geller-Mcgrath D.E."/>
            <person name="Sieber C.M.K."/>
            <person name="Emerson J.B."/>
            <person name="Anantharaman K."/>
            <person name="Thomas B.C."/>
            <person name="Malmstrom R."/>
            <person name="Stieglmeier M."/>
            <person name="Klingl A."/>
            <person name="Woyke T."/>
            <person name="Ryan C.M."/>
            <person name="Banfield J.F."/>
        </authorList>
    </citation>
    <scope>NUCLEOTIDE SEQUENCE [LARGE SCALE GENOMIC DNA]</scope>
</reference>
<proteinExistence type="predicted"/>
<sequence>MYKLIGVIAGLLLLSIGVCIANDETYIPSDESLLGGFGGGPQVMVYYHPSLSKLNAYLKGKGFDSFNDLYGMGGTIRWSFNQNYQIGITGAGFGGVADNINNNNGTVTVNEATIGGGYYMFQGIYRIPLGKWWAVSVGAGVGRASAGYKFLSTDKDTGTVVSLIQAGGSDWIGQVFIDGAYRIKGLFGVGFDVTYNIGKIDEIKRGGETDGTLPEIDLNGIMIRVGPRFHF</sequence>
<accession>A0A2M7JEQ2</accession>
<dbReference type="Proteomes" id="UP000229297">
    <property type="component" value="Unassembled WGS sequence"/>
</dbReference>
<gene>
    <name evidence="1" type="ORF">COZ71_00890</name>
</gene>
<organism evidence="1 2">
    <name type="scientific">Candidatus Desantisbacteria bacterium CG_4_8_14_3_um_filter_40_12</name>
    <dbReference type="NCBI Taxonomy" id="1974545"/>
    <lineage>
        <taxon>Bacteria</taxon>
        <taxon>Candidatus Desantisiibacteriota</taxon>
    </lineage>
</organism>
<dbReference type="SUPFAM" id="SSF56925">
    <property type="entry name" value="OMPA-like"/>
    <property type="match status" value="1"/>
</dbReference>
<name>A0A2M7JEQ2_9BACT</name>
<dbReference type="AlphaFoldDB" id="A0A2M7JEQ2"/>
<evidence type="ECO:0000313" key="1">
    <source>
        <dbReference type="EMBL" id="PIX17894.1"/>
    </source>
</evidence>
<evidence type="ECO:0000313" key="2">
    <source>
        <dbReference type="Proteomes" id="UP000229297"/>
    </source>
</evidence>